<feature type="compositionally biased region" description="Polar residues" evidence="1">
    <location>
        <begin position="199"/>
        <end position="220"/>
    </location>
</feature>
<protein>
    <submittedName>
        <fullName evidence="2">Uncharacterized protein</fullName>
    </submittedName>
</protein>
<comment type="caution">
    <text evidence="2">The sequence shown here is derived from an EMBL/GenBank/DDBJ whole genome shotgun (WGS) entry which is preliminary data.</text>
</comment>
<gene>
    <name evidence="2" type="ORF">LTR24_000099</name>
</gene>
<dbReference type="Proteomes" id="UP001345013">
    <property type="component" value="Unassembled WGS sequence"/>
</dbReference>
<accession>A0ABR0KRB8</accession>
<name>A0ABR0KRB8_9EURO</name>
<organism evidence="2 3">
    <name type="scientific">Lithohypha guttulata</name>
    <dbReference type="NCBI Taxonomy" id="1690604"/>
    <lineage>
        <taxon>Eukaryota</taxon>
        <taxon>Fungi</taxon>
        <taxon>Dikarya</taxon>
        <taxon>Ascomycota</taxon>
        <taxon>Pezizomycotina</taxon>
        <taxon>Eurotiomycetes</taxon>
        <taxon>Chaetothyriomycetidae</taxon>
        <taxon>Chaetothyriales</taxon>
        <taxon>Trichomeriaceae</taxon>
        <taxon>Lithohypha</taxon>
    </lineage>
</organism>
<dbReference type="EMBL" id="JAVRRG010000001">
    <property type="protein sequence ID" value="KAK5102540.1"/>
    <property type="molecule type" value="Genomic_DNA"/>
</dbReference>
<evidence type="ECO:0000313" key="2">
    <source>
        <dbReference type="EMBL" id="KAK5102540.1"/>
    </source>
</evidence>
<keyword evidence="3" id="KW-1185">Reference proteome</keyword>
<feature type="region of interest" description="Disordered" evidence="1">
    <location>
        <begin position="194"/>
        <end position="226"/>
    </location>
</feature>
<feature type="region of interest" description="Disordered" evidence="1">
    <location>
        <begin position="280"/>
        <end position="301"/>
    </location>
</feature>
<reference evidence="2 3" key="1">
    <citation type="submission" date="2023-08" db="EMBL/GenBank/DDBJ databases">
        <title>Black Yeasts Isolated from many extreme environments.</title>
        <authorList>
            <person name="Coleine C."/>
            <person name="Stajich J.E."/>
            <person name="Selbmann L."/>
        </authorList>
    </citation>
    <scope>NUCLEOTIDE SEQUENCE [LARGE SCALE GENOMIC DNA]</scope>
    <source>
        <strain evidence="2 3">CCFEE 5885</strain>
    </source>
</reference>
<sequence>MGRGRQQHCLFCKSAQHRTRDCASQLDLIDFTEFPEQFNNKEILTVQRDPITEAYEGDTTIVVAAAAAAVAKLPLSPNPFTKAQVAISSSVKSTSPANTHEELSKDLSESVQQSTHEQDLIELAATTTEELFHPFAHADPELPDPHDVLSEDEGDVHTLKGVSLSKVMSWNDGSKKLVVNHAAVHLPGEKSLDEIADESPSQPFPSATPESSEKPQTIQPFKNHPLKGMVPTEPAKMFDYSPNLSFLGVSEIRRYGNLAEKENRGSSRLYAEAVTRTPNAETDTVTVSSLPRKRRGKRGQPSYFDITSELHYLR</sequence>
<evidence type="ECO:0000256" key="1">
    <source>
        <dbReference type="SAM" id="MobiDB-lite"/>
    </source>
</evidence>
<evidence type="ECO:0000313" key="3">
    <source>
        <dbReference type="Proteomes" id="UP001345013"/>
    </source>
</evidence>
<proteinExistence type="predicted"/>
<feature type="compositionally biased region" description="Polar residues" evidence="1">
    <location>
        <begin position="280"/>
        <end position="289"/>
    </location>
</feature>